<dbReference type="Proteomes" id="UP000315525">
    <property type="component" value="Unassembled WGS sequence"/>
</dbReference>
<sequence>MGQIAGVWVAALLTLCIFSFLYRDNPFYKFAEHLFVGVSAGYWFSYYYHNVVLPNLYDPLRQGHFLYIIPAVLGVMMLLRLAPKIGWISRWPLAFIIGMGAGYFLITYLQTNALAQVHATMTLRLNSINNILLVVGVLTGLIYFFFSKEHKGVLGGAARVGIWFLMVAFGASFGYTVMARFSLLIGRMHFLLFQWLPTIPFLRGLAK</sequence>
<evidence type="ECO:0000313" key="4">
    <source>
        <dbReference type="Proteomes" id="UP000315525"/>
    </source>
</evidence>
<feature type="transmembrane region" description="Helical" evidence="1">
    <location>
        <begin position="128"/>
        <end position="146"/>
    </location>
</feature>
<keyword evidence="1" id="KW-0472">Membrane</keyword>
<feature type="transmembrane region" description="Helical" evidence="1">
    <location>
        <begin position="6"/>
        <end position="23"/>
    </location>
</feature>
<evidence type="ECO:0000313" key="2">
    <source>
        <dbReference type="EMBL" id="TET44962.1"/>
    </source>
</evidence>
<keyword evidence="1" id="KW-1133">Transmembrane helix</keyword>
<evidence type="ECO:0000313" key="3">
    <source>
        <dbReference type="EMBL" id="TET83597.1"/>
    </source>
</evidence>
<dbReference type="EMBL" id="SOIP01000008">
    <property type="protein sequence ID" value="TET83597.1"/>
    <property type="molecule type" value="Genomic_DNA"/>
</dbReference>
<feature type="transmembrane region" description="Helical" evidence="1">
    <location>
        <begin position="60"/>
        <end position="79"/>
    </location>
</feature>
<evidence type="ECO:0000313" key="5">
    <source>
        <dbReference type="Proteomes" id="UP000315534"/>
    </source>
</evidence>
<dbReference type="AlphaFoldDB" id="A0A523XWF3"/>
<feature type="transmembrane region" description="Helical" evidence="1">
    <location>
        <begin position="158"/>
        <end position="178"/>
    </location>
</feature>
<reference evidence="4 5" key="1">
    <citation type="submission" date="2019-03" db="EMBL/GenBank/DDBJ databases">
        <title>Metabolic potential of uncultured bacteria and archaea associated with petroleum seepage in deep-sea sediments.</title>
        <authorList>
            <person name="Dong X."/>
            <person name="Hubert C."/>
        </authorList>
    </citation>
    <scope>NUCLEOTIDE SEQUENCE [LARGE SCALE GENOMIC DNA]</scope>
    <source>
        <strain evidence="3">E29_bin36</strain>
        <strain evidence="2">E44_bin18</strain>
    </source>
</reference>
<protein>
    <submittedName>
        <fullName evidence="3">Uncharacterized protein</fullName>
    </submittedName>
</protein>
<feature type="transmembrane region" description="Helical" evidence="1">
    <location>
        <begin position="30"/>
        <end position="48"/>
    </location>
</feature>
<evidence type="ECO:0000256" key="1">
    <source>
        <dbReference type="SAM" id="Phobius"/>
    </source>
</evidence>
<dbReference type="Proteomes" id="UP000315534">
    <property type="component" value="Unassembled WGS sequence"/>
</dbReference>
<keyword evidence="1" id="KW-0812">Transmembrane</keyword>
<gene>
    <name evidence="3" type="ORF">E3J38_00155</name>
    <name evidence="2" type="ORF">E3J62_08860</name>
</gene>
<feature type="transmembrane region" description="Helical" evidence="1">
    <location>
        <begin position="91"/>
        <end position="108"/>
    </location>
</feature>
<proteinExistence type="predicted"/>
<accession>A0A523XWF3</accession>
<comment type="caution">
    <text evidence="3">The sequence shown here is derived from an EMBL/GenBank/DDBJ whole genome shotgun (WGS) entry which is preliminary data.</text>
</comment>
<organism evidence="3 5">
    <name type="scientific">candidate division TA06 bacterium</name>
    <dbReference type="NCBI Taxonomy" id="2250710"/>
    <lineage>
        <taxon>Bacteria</taxon>
        <taxon>Bacteria division TA06</taxon>
    </lineage>
</organism>
<dbReference type="EMBL" id="SOJN01000101">
    <property type="protein sequence ID" value="TET44962.1"/>
    <property type="molecule type" value="Genomic_DNA"/>
</dbReference>
<name>A0A523XWF3_UNCT6</name>